<accession>G6XGI8</accession>
<organism evidence="1 2">
    <name type="scientific">Gluconobacter morbifer G707</name>
    <dbReference type="NCBI Taxonomy" id="1088869"/>
    <lineage>
        <taxon>Bacteria</taxon>
        <taxon>Pseudomonadati</taxon>
        <taxon>Pseudomonadota</taxon>
        <taxon>Alphaproteobacteria</taxon>
        <taxon>Acetobacterales</taxon>
        <taxon>Acetobacteraceae</taxon>
        <taxon>Gluconobacter</taxon>
    </lineage>
</organism>
<gene>
    <name evidence="1" type="ORF">GMO_06030</name>
</gene>
<dbReference type="AlphaFoldDB" id="G6XGI8"/>
<reference evidence="1 2" key="1">
    <citation type="submission" date="2011-10" db="EMBL/GenBank/DDBJ databases">
        <title>Genome sequence of Gluconobacter morbifer G707, isolated from Drosophila gut.</title>
        <authorList>
            <person name="Lee W.-J."/>
            <person name="Kim E.-K."/>
        </authorList>
    </citation>
    <scope>NUCLEOTIDE SEQUENCE [LARGE SCALE GENOMIC DNA]</scope>
    <source>
        <strain evidence="1 2">G707</strain>
    </source>
</reference>
<evidence type="ECO:0000313" key="1">
    <source>
        <dbReference type="EMBL" id="EHH69296.1"/>
    </source>
</evidence>
<name>G6XGI8_9PROT</name>
<keyword evidence="2" id="KW-1185">Reference proteome</keyword>
<dbReference type="EMBL" id="AGQV01000001">
    <property type="protein sequence ID" value="EHH69296.1"/>
    <property type="molecule type" value="Genomic_DNA"/>
</dbReference>
<protein>
    <submittedName>
        <fullName evidence="1">Uncharacterized protein</fullName>
    </submittedName>
</protein>
<dbReference type="Proteomes" id="UP000004949">
    <property type="component" value="Unassembled WGS sequence"/>
</dbReference>
<comment type="caution">
    <text evidence="1">The sequence shown here is derived from an EMBL/GenBank/DDBJ whole genome shotgun (WGS) entry which is preliminary data.</text>
</comment>
<proteinExistence type="predicted"/>
<sequence length="40" mass="4418">MLPRWKSGFPIVFRADPGASKILGANWPQAGWPPYDGHPV</sequence>
<evidence type="ECO:0000313" key="2">
    <source>
        <dbReference type="Proteomes" id="UP000004949"/>
    </source>
</evidence>